<protein>
    <submittedName>
        <fullName evidence="1">Uncharacterized protein</fullName>
    </submittedName>
</protein>
<dbReference type="EMBL" id="JAAMPC010000006">
    <property type="protein sequence ID" value="KAG2308315.1"/>
    <property type="molecule type" value="Genomic_DNA"/>
</dbReference>
<name>A0A8X7VBL2_BRACI</name>
<evidence type="ECO:0000313" key="2">
    <source>
        <dbReference type="Proteomes" id="UP000886595"/>
    </source>
</evidence>
<organism evidence="1 2">
    <name type="scientific">Brassica carinata</name>
    <name type="common">Ethiopian mustard</name>
    <name type="synonym">Abyssinian cabbage</name>
    <dbReference type="NCBI Taxonomy" id="52824"/>
    <lineage>
        <taxon>Eukaryota</taxon>
        <taxon>Viridiplantae</taxon>
        <taxon>Streptophyta</taxon>
        <taxon>Embryophyta</taxon>
        <taxon>Tracheophyta</taxon>
        <taxon>Spermatophyta</taxon>
        <taxon>Magnoliopsida</taxon>
        <taxon>eudicotyledons</taxon>
        <taxon>Gunneridae</taxon>
        <taxon>Pentapetalae</taxon>
        <taxon>rosids</taxon>
        <taxon>malvids</taxon>
        <taxon>Brassicales</taxon>
        <taxon>Brassicaceae</taxon>
        <taxon>Brassiceae</taxon>
        <taxon>Brassica</taxon>
    </lineage>
</organism>
<dbReference type="Proteomes" id="UP000886595">
    <property type="component" value="Unassembled WGS sequence"/>
</dbReference>
<keyword evidence="2" id="KW-1185">Reference proteome</keyword>
<accession>A0A8X7VBL2</accession>
<evidence type="ECO:0000313" key="1">
    <source>
        <dbReference type="EMBL" id="KAG2308315.1"/>
    </source>
</evidence>
<dbReference type="AlphaFoldDB" id="A0A8X7VBL2"/>
<proteinExistence type="predicted"/>
<comment type="caution">
    <text evidence="1">The sequence shown here is derived from an EMBL/GenBank/DDBJ whole genome shotgun (WGS) entry which is preliminary data.</text>
</comment>
<reference evidence="1 2" key="1">
    <citation type="submission" date="2020-02" db="EMBL/GenBank/DDBJ databases">
        <authorList>
            <person name="Ma Q."/>
            <person name="Huang Y."/>
            <person name="Song X."/>
            <person name="Pei D."/>
        </authorList>
    </citation>
    <scope>NUCLEOTIDE SEQUENCE [LARGE SCALE GENOMIC DNA]</scope>
    <source>
        <strain evidence="1">Sxm20200214</strain>
        <tissue evidence="1">Leaf</tissue>
    </source>
</reference>
<gene>
    <name evidence="1" type="ORF">Bca52824_028063</name>
</gene>
<sequence>MSAFPVLGNGVKILSLNGTTIEQVPSSIGKKLNFSCLDMSECKRLHNLLKREMRRFDLYGTLIEKNGDLSEVELHNRYMDFVKRFLTRYVRKYKKELKIVVVDDSDMNLTSRYLRSLYICIAEEALIHTRHDIHKEIVIAINL</sequence>